<dbReference type="InterPro" id="IPR036379">
    <property type="entry name" value="A-amylase_inhib_sf"/>
</dbReference>
<comment type="caution">
    <text evidence="2">The sequence shown here is derived from an EMBL/GenBank/DDBJ whole genome shotgun (WGS) entry which is preliminary data.</text>
</comment>
<evidence type="ECO:0000256" key="1">
    <source>
        <dbReference type="SAM" id="SignalP"/>
    </source>
</evidence>
<gene>
    <name evidence="2" type="ORF">P2L57_24820</name>
</gene>
<feature type="chain" id="PRO_5046980698" evidence="1">
    <location>
        <begin position="31"/>
        <end position="110"/>
    </location>
</feature>
<evidence type="ECO:0000313" key="2">
    <source>
        <dbReference type="EMBL" id="MDF2258826.1"/>
    </source>
</evidence>
<dbReference type="Gene3D" id="2.60.40.20">
    <property type="entry name" value="Alpha-amylase inhibitor"/>
    <property type="match status" value="1"/>
</dbReference>
<feature type="signal peptide" evidence="1">
    <location>
        <begin position="1"/>
        <end position="30"/>
    </location>
</feature>
<keyword evidence="3" id="KW-1185">Reference proteome</keyword>
<dbReference type="RefSeq" id="WP_275818236.1">
    <property type="nucleotide sequence ID" value="NZ_BAAANM010000014.1"/>
</dbReference>
<sequence length="110" mass="11916">MNLRKRITAIAATTTLAGLATLGLTVPAHADAAHQTMAAAGGTAPACIHRRDHGFLGYVRISNWYGKTMRVRVIIDRGPSSPCRTLANGQAFSWDYDPSLFQSYHKTVVC</sequence>
<proteinExistence type="predicted"/>
<protein>
    <submittedName>
        <fullName evidence="2">Uncharacterized protein</fullName>
    </submittedName>
</protein>
<name>A0ABT5Z5L3_9ACTN</name>
<dbReference type="Proteomes" id="UP001220022">
    <property type="component" value="Unassembled WGS sequence"/>
</dbReference>
<keyword evidence="1" id="KW-0732">Signal</keyword>
<accession>A0ABT5Z5L3</accession>
<organism evidence="2 3">
    <name type="scientific">Streptantibioticus ferralitis</name>
    <dbReference type="NCBI Taxonomy" id="236510"/>
    <lineage>
        <taxon>Bacteria</taxon>
        <taxon>Bacillati</taxon>
        <taxon>Actinomycetota</taxon>
        <taxon>Actinomycetes</taxon>
        <taxon>Kitasatosporales</taxon>
        <taxon>Streptomycetaceae</taxon>
        <taxon>Streptantibioticus</taxon>
    </lineage>
</organism>
<reference evidence="2 3" key="1">
    <citation type="submission" date="2023-03" db="EMBL/GenBank/DDBJ databases">
        <title>Draft genome sequence of type strain Streptomyces ferralitis JCM 14344.</title>
        <authorList>
            <person name="Klaysubun C."/>
            <person name="Duangmal K."/>
        </authorList>
    </citation>
    <scope>NUCLEOTIDE SEQUENCE [LARGE SCALE GENOMIC DNA]</scope>
    <source>
        <strain evidence="2 3">JCM 14344</strain>
    </source>
</reference>
<evidence type="ECO:0000313" key="3">
    <source>
        <dbReference type="Proteomes" id="UP001220022"/>
    </source>
</evidence>
<dbReference type="EMBL" id="JARHTQ010000018">
    <property type="protein sequence ID" value="MDF2258826.1"/>
    <property type="molecule type" value="Genomic_DNA"/>
</dbReference>